<feature type="domain" description="Soluble ligand binding" evidence="4">
    <location>
        <begin position="841"/>
        <end position="877"/>
    </location>
</feature>
<evidence type="ECO:0000259" key="3">
    <source>
        <dbReference type="Pfam" id="PF02563"/>
    </source>
</evidence>
<dbReference type="EMBL" id="AP027081">
    <property type="protein sequence ID" value="BDU75303.1"/>
    <property type="molecule type" value="Genomic_DNA"/>
</dbReference>
<evidence type="ECO:0000313" key="5">
    <source>
        <dbReference type="EMBL" id="BDU75303.1"/>
    </source>
</evidence>
<evidence type="ECO:0000313" key="6">
    <source>
        <dbReference type="Proteomes" id="UP001228113"/>
    </source>
</evidence>
<reference evidence="5" key="1">
    <citation type="journal article" date="2023" name="Int. J. Syst. Evol. Microbiol.">
        <title>Mesoterricola silvestris gen. nov., sp. nov., Mesoterricola sediminis sp. nov., Geothrix oryzae sp. nov., Geothrix edaphica sp. nov., Geothrix rubra sp. nov., and Geothrix limicola sp. nov., six novel members of Acidobacteriota isolated from soils.</title>
        <authorList>
            <person name="Itoh H."/>
            <person name="Sugisawa Y."/>
            <person name="Mise K."/>
            <person name="Xu Z."/>
            <person name="Kuniyasu M."/>
            <person name="Ushijima N."/>
            <person name="Kawano K."/>
            <person name="Kobayashi E."/>
            <person name="Shiratori Y."/>
            <person name="Masuda Y."/>
            <person name="Senoo K."/>
        </authorList>
    </citation>
    <scope>NUCLEOTIDE SEQUENCE</scope>
    <source>
        <strain evidence="5">W786</strain>
    </source>
</reference>
<feature type="chain" id="PRO_5041328365" evidence="2">
    <location>
        <begin position="23"/>
        <end position="926"/>
    </location>
</feature>
<dbReference type="Pfam" id="PF10531">
    <property type="entry name" value="SLBB"/>
    <property type="match status" value="4"/>
</dbReference>
<name>A0AA48HBL2_9BACT</name>
<proteinExistence type="predicted"/>
<dbReference type="Gene3D" id="3.30.1950.10">
    <property type="entry name" value="wza like domain"/>
    <property type="match status" value="1"/>
</dbReference>
<evidence type="ECO:0000256" key="1">
    <source>
        <dbReference type="ARBA" id="ARBA00022729"/>
    </source>
</evidence>
<gene>
    <name evidence="5" type="ORF">METESE_02610</name>
</gene>
<dbReference type="PANTHER" id="PTHR33619">
    <property type="entry name" value="POLYSACCHARIDE EXPORT PROTEIN GFCE-RELATED"/>
    <property type="match status" value="1"/>
</dbReference>
<organism evidence="5 6">
    <name type="scientific">Mesoterricola sediminis</name>
    <dbReference type="NCBI Taxonomy" id="2927980"/>
    <lineage>
        <taxon>Bacteria</taxon>
        <taxon>Pseudomonadati</taxon>
        <taxon>Acidobacteriota</taxon>
        <taxon>Holophagae</taxon>
        <taxon>Holophagales</taxon>
        <taxon>Holophagaceae</taxon>
        <taxon>Mesoterricola</taxon>
    </lineage>
</organism>
<dbReference type="GO" id="GO:0015159">
    <property type="term" value="F:polysaccharide transmembrane transporter activity"/>
    <property type="evidence" value="ECO:0007669"/>
    <property type="project" value="InterPro"/>
</dbReference>
<feature type="domain" description="Soluble ligand binding" evidence="4">
    <location>
        <begin position="192"/>
        <end position="237"/>
    </location>
</feature>
<protein>
    <submittedName>
        <fullName evidence="5">Uncharacterized protein</fullName>
    </submittedName>
</protein>
<keyword evidence="1 2" id="KW-0732">Signal</keyword>
<dbReference type="KEGG" id="msea:METESE_02610"/>
<keyword evidence="6" id="KW-1185">Reference proteome</keyword>
<accession>A0AA48HBL2</accession>
<dbReference type="PANTHER" id="PTHR33619:SF3">
    <property type="entry name" value="POLYSACCHARIDE EXPORT PROTEIN GFCE-RELATED"/>
    <property type="match status" value="1"/>
</dbReference>
<evidence type="ECO:0000259" key="4">
    <source>
        <dbReference type="Pfam" id="PF10531"/>
    </source>
</evidence>
<dbReference type="RefSeq" id="WP_316410933.1">
    <property type="nucleotide sequence ID" value="NZ_AP027081.1"/>
</dbReference>
<dbReference type="AlphaFoldDB" id="A0AA48HBL2"/>
<dbReference type="InterPro" id="IPR019554">
    <property type="entry name" value="Soluble_ligand-bd"/>
</dbReference>
<dbReference type="InterPro" id="IPR049712">
    <property type="entry name" value="Poly_export"/>
</dbReference>
<dbReference type="Proteomes" id="UP001228113">
    <property type="component" value="Chromosome"/>
</dbReference>
<sequence length="926" mass="99936">MRSTVSLLILASVATLSGQDLAEALKAANQTRTQDRTSAEPQPLALSRASLLDQAKGSAGQDPAKGSAYEDQERFQAEIAAARAKEKAPKRFAEDLFTARQSASTWTEGGISDDYVLGAGDQVQLSAFGSATFELPLTVDGRGQLVVPKVGSVKVGGLSLSRARAAVQSKVAQQFSRTSVDLSVTKLREIRIAVLGEVYRPGTYLVPSLSSLVNVLGLAGGPTAAGSFREIRVMRGGAIVHKLDLYPLRAEGLGNVNFALQSGDTVFVPLAFNQVTLEGAFTRVVAATGDLRPVDAASRKAKEEKDLKERIALEEARLKSVPALNANAAAARAKALVPTIGADGTLETPVQGTEAAPLDPDALEANIKKLKERLKELQTPIRGDQRLEIPADKANEPTERDREFDGFPGWLIHWKTMGAAPRLQFEMLPGETAADALRYAGGLALEASQSSLTLRRLTPGGVIDSVQVPVDGAAGTPLRRGDILSAFATQGHLDRTVSVNGWIRVPGLFSRAEGLRVGDLLKRENQILPDTYLARGEIIRFAPDQTTSYLAFDVAKALAGDPGHNVPLQDRDRVELYRTVDMRLARTVEIIGPVARPGTYAFHEGMRASDLLFQAGIPQREANRFVAELAHTRDGIPSEVRKLDLSKLLSDEGSSPIRLEDEAVNPLIKPWDQLSIYGKPDYRAHRTVTLIGQVNRPGIYTLDKDRVGIREIIARAGGLTPEAMPKATIFLRPLRTPNPNEFKAEDVQNGDTKAPNLNGINSVLERLSETKRHPNSGALLRPPLLHGLGTSTLDRLVVNIPAIMSGDPALDVDLQDGDKLIIPKTSDSAYIIGETASPFMSYHVKEGMKVKEVVIMAGGFTRNADKSNLRLLKADGRILDSSVMGQPVEPGDAILVPQRIQRDMTWVETVNALTPLALLLNAIKVR</sequence>
<evidence type="ECO:0000256" key="2">
    <source>
        <dbReference type="SAM" id="SignalP"/>
    </source>
</evidence>
<dbReference type="InterPro" id="IPR003715">
    <property type="entry name" value="Poly_export_N"/>
</dbReference>
<feature type="domain" description="Polysaccharide export protein N-terminal" evidence="3">
    <location>
        <begin position="112"/>
        <end position="184"/>
    </location>
</feature>
<feature type="signal peptide" evidence="2">
    <location>
        <begin position="1"/>
        <end position="22"/>
    </location>
</feature>
<feature type="domain" description="Soluble ligand binding" evidence="4">
    <location>
        <begin position="588"/>
        <end position="623"/>
    </location>
</feature>
<feature type="domain" description="Soluble ligand binding" evidence="4">
    <location>
        <begin position="688"/>
        <end position="724"/>
    </location>
</feature>
<dbReference type="Gene3D" id="3.10.560.10">
    <property type="entry name" value="Outer membrane lipoprotein wza domain like"/>
    <property type="match status" value="4"/>
</dbReference>
<dbReference type="Pfam" id="PF02563">
    <property type="entry name" value="Poly_export"/>
    <property type="match status" value="1"/>
</dbReference>